<keyword evidence="10" id="KW-0626">Porin</keyword>
<evidence type="ECO:0000256" key="4">
    <source>
        <dbReference type="ARBA" id="ARBA00022452"/>
    </source>
</evidence>
<dbReference type="GO" id="GO:0009279">
    <property type="term" value="C:cell outer membrane"/>
    <property type="evidence" value="ECO:0007669"/>
    <property type="project" value="UniProtKB-SubCell"/>
</dbReference>
<keyword evidence="7" id="KW-0732">Signal</keyword>
<dbReference type="InterPro" id="IPR054765">
    <property type="entry name" value="SLBB_dom"/>
</dbReference>
<evidence type="ECO:0000256" key="9">
    <source>
        <dbReference type="ARBA" id="ARBA00023065"/>
    </source>
</evidence>
<evidence type="ECO:0000256" key="3">
    <source>
        <dbReference type="ARBA" id="ARBA00022448"/>
    </source>
</evidence>
<evidence type="ECO:0000313" key="19">
    <source>
        <dbReference type="Proteomes" id="UP000076925"/>
    </source>
</evidence>
<sequence length="459" mass="49082">MRIFSALSFIGLHVGVYLIAATVQPVAAQNVPTQELPPGSSTTPPTNILEEPTQIQPPIPPSGLEVDPSLGDGISPQFTRYLLGPGDGINILVQRPSGKRYRLGPGDGVAVSVQRFPDLSFQALINPDGNIVVPLLGTVSLKGLTLEQAQEKIRVGLNRFVVDPIVTLALTVQRPELSFAAQLNPEGNIIVPQVGTISLQGLTLDEAQEKIRLSLSRIYVDPVVSVSLAAQRPVQITISGEVTRPGIYSISAGLPRVGDALLVAGGSSMMADLRQVQIRRRLVDGSVATQNVDLYTPLQNGGSVPNLRLQDGDAIVIPRREIASEDGYDRNLVSRSTLAVQQIRVRVLNYASGGIVTIPLPNGSNFLDALAGVNLDTANLKGIKLFRFDPERGRAIAQTLNARKALSGDASQNVPLQDNDVIVVGRNLIGRITNAISLITRPFISINAFLDFFNDFGGD</sequence>
<keyword evidence="8" id="KW-0625">Polysaccharide transport</keyword>
<feature type="domain" description="SLBB" evidence="17">
    <location>
        <begin position="236"/>
        <end position="316"/>
    </location>
</feature>
<dbReference type="Gene3D" id="3.10.560.10">
    <property type="entry name" value="Outer membrane lipoprotein wza domain like"/>
    <property type="match status" value="2"/>
</dbReference>
<dbReference type="Pfam" id="PF02563">
    <property type="entry name" value="Poly_export"/>
    <property type="match status" value="1"/>
</dbReference>
<proteinExistence type="inferred from homology"/>
<evidence type="ECO:0000256" key="10">
    <source>
        <dbReference type="ARBA" id="ARBA00023114"/>
    </source>
</evidence>
<reference evidence="18 19" key="1">
    <citation type="journal article" date="2013" name="Genome Biol. Evol.">
        <title>Genomes of Stigonematalean cyanobacteria (subsection V) and the evolution of oxygenic photosynthesis from prokaryotes to plastids.</title>
        <authorList>
            <person name="Dagan T."/>
            <person name="Roettger M."/>
            <person name="Stucken K."/>
            <person name="Landan G."/>
            <person name="Koch R."/>
            <person name="Major P."/>
            <person name="Gould S.B."/>
            <person name="Goremykin V.V."/>
            <person name="Rippka R."/>
            <person name="Tandeau de Marsac N."/>
            <person name="Gugger M."/>
            <person name="Lockhart P.J."/>
            <person name="Allen J.F."/>
            <person name="Brune I."/>
            <person name="Maus I."/>
            <person name="Puhler A."/>
            <person name="Martin W.F."/>
        </authorList>
    </citation>
    <scope>NUCLEOTIDE SEQUENCE [LARGE SCALE GENOMIC DNA]</scope>
    <source>
        <strain evidence="18 19">PCC 7110</strain>
    </source>
</reference>
<evidence type="ECO:0000256" key="14">
    <source>
        <dbReference type="ARBA" id="ARBA00023288"/>
    </source>
</evidence>
<keyword evidence="4" id="KW-1134">Transmembrane beta strand</keyword>
<keyword evidence="13" id="KW-0998">Cell outer membrane</keyword>
<dbReference type="PANTHER" id="PTHR33619:SF3">
    <property type="entry name" value="POLYSACCHARIDE EXPORT PROTEIN GFCE-RELATED"/>
    <property type="match status" value="1"/>
</dbReference>
<evidence type="ECO:0000259" key="17">
    <source>
        <dbReference type="Pfam" id="PF22461"/>
    </source>
</evidence>
<comment type="subcellular location">
    <subcellularLocation>
        <location evidence="1">Cell outer membrane</location>
        <topology evidence="1">Multi-pass membrane protein</topology>
    </subcellularLocation>
</comment>
<comment type="caution">
    <text evidence="18">The sequence shown here is derived from an EMBL/GenBank/DDBJ whole genome shotgun (WGS) entry which is preliminary data.</text>
</comment>
<evidence type="ECO:0000259" key="16">
    <source>
        <dbReference type="Pfam" id="PF02563"/>
    </source>
</evidence>
<comment type="similarity">
    <text evidence="2">Belongs to the BexD/CtrA/VexA family.</text>
</comment>
<evidence type="ECO:0000256" key="2">
    <source>
        <dbReference type="ARBA" id="ARBA00009450"/>
    </source>
</evidence>
<keyword evidence="12" id="KW-0564">Palmitate</keyword>
<dbReference type="Gene3D" id="3.30.1950.10">
    <property type="entry name" value="wza like domain"/>
    <property type="match status" value="2"/>
</dbReference>
<name>A0A139WUM8_9CYAN</name>
<keyword evidence="11" id="KW-0472">Membrane</keyword>
<feature type="region of interest" description="Disordered" evidence="15">
    <location>
        <begin position="31"/>
        <end position="68"/>
    </location>
</feature>
<dbReference type="GO" id="GO:0046930">
    <property type="term" value="C:pore complex"/>
    <property type="evidence" value="ECO:0007669"/>
    <property type="project" value="UniProtKB-KW"/>
</dbReference>
<evidence type="ECO:0000256" key="12">
    <source>
        <dbReference type="ARBA" id="ARBA00023139"/>
    </source>
</evidence>
<feature type="domain" description="Polysaccharide export protein N-terminal" evidence="16">
    <location>
        <begin position="97"/>
        <end position="170"/>
    </location>
</feature>
<dbReference type="InterPro" id="IPR049712">
    <property type="entry name" value="Poly_export"/>
</dbReference>
<keyword evidence="19" id="KW-1185">Reference proteome</keyword>
<keyword evidence="14" id="KW-0449">Lipoprotein</keyword>
<dbReference type="Proteomes" id="UP000076925">
    <property type="component" value="Unassembled WGS sequence"/>
</dbReference>
<evidence type="ECO:0000256" key="15">
    <source>
        <dbReference type="SAM" id="MobiDB-lite"/>
    </source>
</evidence>
<dbReference type="OrthoDB" id="197007at2"/>
<evidence type="ECO:0000256" key="11">
    <source>
        <dbReference type="ARBA" id="ARBA00023136"/>
    </source>
</evidence>
<dbReference type="EMBL" id="ANNX02000047">
    <property type="protein sequence ID" value="KYC36129.1"/>
    <property type="molecule type" value="Genomic_DNA"/>
</dbReference>
<dbReference type="GO" id="GO:0015159">
    <property type="term" value="F:polysaccharide transmembrane transporter activity"/>
    <property type="evidence" value="ECO:0007669"/>
    <property type="project" value="InterPro"/>
</dbReference>
<evidence type="ECO:0000256" key="1">
    <source>
        <dbReference type="ARBA" id="ARBA00004571"/>
    </source>
</evidence>
<organism evidence="18 19">
    <name type="scientific">Scytonema hofmannii PCC 7110</name>
    <dbReference type="NCBI Taxonomy" id="128403"/>
    <lineage>
        <taxon>Bacteria</taxon>
        <taxon>Bacillati</taxon>
        <taxon>Cyanobacteriota</taxon>
        <taxon>Cyanophyceae</taxon>
        <taxon>Nostocales</taxon>
        <taxon>Scytonemataceae</taxon>
        <taxon>Scytonema</taxon>
    </lineage>
</organism>
<evidence type="ECO:0000313" key="18">
    <source>
        <dbReference type="EMBL" id="KYC36129.1"/>
    </source>
</evidence>
<keyword evidence="3" id="KW-0813">Transport</keyword>
<dbReference type="PANTHER" id="PTHR33619">
    <property type="entry name" value="POLYSACCHARIDE EXPORT PROTEIN GFCE-RELATED"/>
    <property type="match status" value="1"/>
</dbReference>
<protein>
    <submittedName>
        <fullName evidence="18">Sugar ABC transporter substrate-binding protein</fullName>
    </submittedName>
</protein>
<gene>
    <name evidence="18" type="ORF">WA1_41045</name>
</gene>
<dbReference type="GO" id="GO:0006811">
    <property type="term" value="P:monoatomic ion transport"/>
    <property type="evidence" value="ECO:0007669"/>
    <property type="project" value="UniProtKB-KW"/>
</dbReference>
<evidence type="ECO:0000256" key="6">
    <source>
        <dbReference type="ARBA" id="ARBA00022692"/>
    </source>
</evidence>
<dbReference type="AlphaFoldDB" id="A0A139WUM8"/>
<evidence type="ECO:0000256" key="7">
    <source>
        <dbReference type="ARBA" id="ARBA00022729"/>
    </source>
</evidence>
<dbReference type="GO" id="GO:0015288">
    <property type="term" value="F:porin activity"/>
    <property type="evidence" value="ECO:0007669"/>
    <property type="project" value="UniProtKB-KW"/>
</dbReference>
<evidence type="ECO:0000256" key="8">
    <source>
        <dbReference type="ARBA" id="ARBA00023047"/>
    </source>
</evidence>
<dbReference type="STRING" id="128403.WA1_41045"/>
<evidence type="ECO:0000256" key="13">
    <source>
        <dbReference type="ARBA" id="ARBA00023237"/>
    </source>
</evidence>
<keyword evidence="6" id="KW-0812">Transmembrane</keyword>
<dbReference type="RefSeq" id="WP_017742823.1">
    <property type="nucleotide sequence ID" value="NZ_KQ976354.1"/>
</dbReference>
<dbReference type="InterPro" id="IPR003715">
    <property type="entry name" value="Poly_export_N"/>
</dbReference>
<dbReference type="Pfam" id="PF22461">
    <property type="entry name" value="SLBB_2"/>
    <property type="match status" value="1"/>
</dbReference>
<keyword evidence="5" id="KW-0762">Sugar transport</keyword>
<evidence type="ECO:0000256" key="5">
    <source>
        <dbReference type="ARBA" id="ARBA00022597"/>
    </source>
</evidence>
<accession>A0A139WUM8</accession>
<keyword evidence="9" id="KW-0406">Ion transport</keyword>